<dbReference type="OrthoDB" id="9781031at2"/>
<feature type="domain" description="GFO/IDH/MocA-like oxidoreductase" evidence="2">
    <location>
        <begin position="146"/>
        <end position="225"/>
    </location>
</feature>
<dbReference type="InterPro" id="IPR036291">
    <property type="entry name" value="NAD(P)-bd_dom_sf"/>
</dbReference>
<dbReference type="Gene3D" id="3.40.50.720">
    <property type="entry name" value="NAD(P)-binding Rossmann-like Domain"/>
    <property type="match status" value="1"/>
</dbReference>
<dbReference type="Pfam" id="PF22725">
    <property type="entry name" value="GFO_IDH_MocA_C3"/>
    <property type="match status" value="1"/>
</dbReference>
<proteinExistence type="predicted"/>
<dbReference type="PANTHER" id="PTHR43377">
    <property type="entry name" value="BILIVERDIN REDUCTASE A"/>
    <property type="match status" value="1"/>
</dbReference>
<feature type="domain" description="Gfo/Idh/MocA-like oxidoreductase N-terminal" evidence="1">
    <location>
        <begin position="16"/>
        <end position="137"/>
    </location>
</feature>
<dbReference type="InterPro" id="IPR051450">
    <property type="entry name" value="Gfo/Idh/MocA_Oxidoreductases"/>
</dbReference>
<dbReference type="InterPro" id="IPR000683">
    <property type="entry name" value="Gfo/Idh/MocA-like_OxRdtase_N"/>
</dbReference>
<protein>
    <submittedName>
        <fullName evidence="3">Gfo/Idh/MocA family oxidoreductase</fullName>
    </submittedName>
</protein>
<organism evidence="3 4">
    <name type="scientific">Paenibacillus hemerocallicola</name>
    <dbReference type="NCBI Taxonomy" id="1172614"/>
    <lineage>
        <taxon>Bacteria</taxon>
        <taxon>Bacillati</taxon>
        <taxon>Bacillota</taxon>
        <taxon>Bacilli</taxon>
        <taxon>Bacillales</taxon>
        <taxon>Paenibacillaceae</taxon>
        <taxon>Paenibacillus</taxon>
    </lineage>
</organism>
<dbReference type="Gene3D" id="3.30.360.10">
    <property type="entry name" value="Dihydrodipicolinate Reductase, domain 2"/>
    <property type="match status" value="1"/>
</dbReference>
<dbReference type="Proteomes" id="UP000307943">
    <property type="component" value="Unassembled WGS sequence"/>
</dbReference>
<dbReference type="SUPFAM" id="SSF55347">
    <property type="entry name" value="Glyceraldehyde-3-phosphate dehydrogenase-like, C-terminal domain"/>
    <property type="match status" value="1"/>
</dbReference>
<name>A0A5C4T6B5_9BACL</name>
<dbReference type="PANTHER" id="PTHR43377:SF2">
    <property type="entry name" value="BINDING ROSSMANN FOLD OXIDOREDUCTASE, PUTATIVE (AFU_ORTHOLOGUE AFUA_4G00560)-RELATED"/>
    <property type="match status" value="1"/>
</dbReference>
<evidence type="ECO:0000313" key="4">
    <source>
        <dbReference type="Proteomes" id="UP000307943"/>
    </source>
</evidence>
<evidence type="ECO:0000259" key="2">
    <source>
        <dbReference type="Pfam" id="PF22725"/>
    </source>
</evidence>
<evidence type="ECO:0000313" key="3">
    <source>
        <dbReference type="EMBL" id="TNJ63749.1"/>
    </source>
</evidence>
<dbReference type="RefSeq" id="WP_139604761.1">
    <property type="nucleotide sequence ID" value="NZ_VDCQ01000038.1"/>
</dbReference>
<evidence type="ECO:0000259" key="1">
    <source>
        <dbReference type="Pfam" id="PF01408"/>
    </source>
</evidence>
<accession>A0A5C4T6B5</accession>
<gene>
    <name evidence="3" type="ORF">FE784_23810</name>
</gene>
<comment type="caution">
    <text evidence="3">The sequence shown here is derived from an EMBL/GenBank/DDBJ whole genome shotgun (WGS) entry which is preliminary data.</text>
</comment>
<dbReference type="SUPFAM" id="SSF51735">
    <property type="entry name" value="NAD(P)-binding Rossmann-fold domains"/>
    <property type="match status" value="1"/>
</dbReference>
<dbReference type="EMBL" id="VDCQ01000038">
    <property type="protein sequence ID" value="TNJ63749.1"/>
    <property type="molecule type" value="Genomic_DNA"/>
</dbReference>
<dbReference type="AlphaFoldDB" id="A0A5C4T6B5"/>
<dbReference type="InterPro" id="IPR055170">
    <property type="entry name" value="GFO_IDH_MocA-like_dom"/>
</dbReference>
<keyword evidence="4" id="KW-1185">Reference proteome</keyword>
<dbReference type="Pfam" id="PF01408">
    <property type="entry name" value="GFO_IDH_MocA"/>
    <property type="match status" value="1"/>
</dbReference>
<dbReference type="GO" id="GO:0000166">
    <property type="term" value="F:nucleotide binding"/>
    <property type="evidence" value="ECO:0007669"/>
    <property type="project" value="InterPro"/>
</dbReference>
<sequence>MNMQPTNEWQCDRPVTVIIVGAGNRSMKYAAYALRHPERMRVVGVVDPDSLRRHNTAEKYGLTEEMCFESVERLVGLPKLADAVINGTMDLMHVPTSLPLLRKGYDLMLEKPIGVSEAEVLELYDTATAHGCKVMVCHVLRYAPFYAEIQKVVAEGGIGDIVHIQTEENVSYHHMATAFVRGKWGNTEIGGSSFLMAKCCHDLDLLTWFKSGSRPLKVSSFGRRSQFRADKAPAGAGTRCLTDCKIEESCTYSAKKLYLDQPLWSGYVWPDHIHGVRLDPEQKRKLIETDSPYGRCVWKCDNDIVDHQAVLIEFADGSTAVHNLVGGTAKPSRTIHIIGTKGEIEGEMESGEFIIRTPDPRPNREYEVKRIKLNVSKDMHGGGDVRIVEDFVNVVRGAADSRFATSLDNSILGHLCGFRADASRLEGRTMTIGWKEAMPRP</sequence>
<reference evidence="3 4" key="1">
    <citation type="submission" date="2019-05" db="EMBL/GenBank/DDBJ databases">
        <title>We sequenced the genome of Paenibacillus hemerocallicola KCTC 33185 for further insight into its adaptation and study the phylogeny of Paenibacillus.</title>
        <authorList>
            <person name="Narsing Rao M.P."/>
        </authorList>
    </citation>
    <scope>NUCLEOTIDE SEQUENCE [LARGE SCALE GENOMIC DNA]</scope>
    <source>
        <strain evidence="3 4">KCTC 33185</strain>
    </source>
</reference>